<protein>
    <submittedName>
        <fullName evidence="1">Uncharacterized protein</fullName>
    </submittedName>
</protein>
<dbReference type="Proteomes" id="UP001279734">
    <property type="component" value="Unassembled WGS sequence"/>
</dbReference>
<reference evidence="1" key="1">
    <citation type="submission" date="2023-05" db="EMBL/GenBank/DDBJ databases">
        <title>Nepenthes gracilis genome sequencing.</title>
        <authorList>
            <person name="Fukushima K."/>
        </authorList>
    </citation>
    <scope>NUCLEOTIDE SEQUENCE</scope>
    <source>
        <strain evidence="1">SING2019-196</strain>
    </source>
</reference>
<sequence>MHSQLLVSKLLDTDAANPLLQITDGGSLVCLSAVVPAKDAIMNNNGSLGSGKGEDHELVVDRSFSRDGLFAWTVKLNAILMQFGSLSSISVVGY</sequence>
<evidence type="ECO:0000313" key="1">
    <source>
        <dbReference type="EMBL" id="GMH20898.1"/>
    </source>
</evidence>
<keyword evidence="2" id="KW-1185">Reference proteome</keyword>
<gene>
    <name evidence="1" type="ORF">Nepgr_022740</name>
</gene>
<comment type="caution">
    <text evidence="1">The sequence shown here is derived from an EMBL/GenBank/DDBJ whole genome shotgun (WGS) entry which is preliminary data.</text>
</comment>
<evidence type="ECO:0000313" key="2">
    <source>
        <dbReference type="Proteomes" id="UP001279734"/>
    </source>
</evidence>
<accession>A0AAD3SZM3</accession>
<dbReference type="AlphaFoldDB" id="A0AAD3SZM3"/>
<organism evidence="1 2">
    <name type="scientific">Nepenthes gracilis</name>
    <name type="common">Slender pitcher plant</name>
    <dbReference type="NCBI Taxonomy" id="150966"/>
    <lineage>
        <taxon>Eukaryota</taxon>
        <taxon>Viridiplantae</taxon>
        <taxon>Streptophyta</taxon>
        <taxon>Embryophyta</taxon>
        <taxon>Tracheophyta</taxon>
        <taxon>Spermatophyta</taxon>
        <taxon>Magnoliopsida</taxon>
        <taxon>eudicotyledons</taxon>
        <taxon>Gunneridae</taxon>
        <taxon>Pentapetalae</taxon>
        <taxon>Caryophyllales</taxon>
        <taxon>Nepenthaceae</taxon>
        <taxon>Nepenthes</taxon>
    </lineage>
</organism>
<name>A0AAD3SZM3_NEPGR</name>
<proteinExistence type="predicted"/>
<dbReference type="EMBL" id="BSYO01000022">
    <property type="protein sequence ID" value="GMH20898.1"/>
    <property type="molecule type" value="Genomic_DNA"/>
</dbReference>